<dbReference type="Pfam" id="PF17678">
    <property type="entry name" value="Glyco_hydro_92N"/>
    <property type="match status" value="1"/>
</dbReference>
<dbReference type="NCBIfam" id="TIGR01180">
    <property type="entry name" value="aman2_put"/>
    <property type="match status" value="1"/>
</dbReference>
<dbReference type="PROSITE" id="PS51257">
    <property type="entry name" value="PROKAR_LIPOPROTEIN"/>
    <property type="match status" value="1"/>
</dbReference>
<evidence type="ECO:0000256" key="1">
    <source>
        <dbReference type="ARBA" id="ARBA00001913"/>
    </source>
</evidence>
<reference evidence="7" key="1">
    <citation type="submission" date="2024-07" db="EMBL/GenBank/DDBJ databases">
        <title>Complete genome sequence of Prevotella sp. YM-2024 GTC17253.</title>
        <authorList>
            <person name="Hayashi M."/>
            <person name="Muto Y."/>
            <person name="Tanaka K."/>
            <person name="Niwa H."/>
        </authorList>
    </citation>
    <scope>NUCLEOTIDE SEQUENCE</scope>
    <source>
        <strain evidence="7">GTC17253</strain>
    </source>
</reference>
<dbReference type="GO" id="GO:0005975">
    <property type="term" value="P:carbohydrate metabolic process"/>
    <property type="evidence" value="ECO:0007669"/>
    <property type="project" value="InterPro"/>
</dbReference>
<gene>
    <name evidence="7" type="ORF">GTC17253_21130</name>
</gene>
<dbReference type="InterPro" id="IPR008928">
    <property type="entry name" value="6-hairpin_glycosidase_sf"/>
</dbReference>
<evidence type="ECO:0000256" key="2">
    <source>
        <dbReference type="ARBA" id="ARBA00011245"/>
    </source>
</evidence>
<sequence>MKKKLFMTLSFVLIACSASLARVDKGDSNSNSKKAPVDYVDPFIGTSNSRWALHPGPCMPFGMVQLAPDNQDTGWKAGYEYNIHNIAGFSHIHGWTLAGLLAMPTTGELKIVPGDEDKPWSGYRSNIRKETEVSKVGYYSVILDDYNVKAELTSTERVGVHRYTFPKNYRSRILFDLNINDEYGYELTNSYITKVSDTEIKGFTFQQGHAGASFQNYMVCFYIKFNKPFITFNGWKKDKVSRNVDGTFSSGWGNKKAGFFVEYDTEKDEQIEFQVGLSFVSPEQAKLNLEAEMSPFNSNFDAIVKNQQDKWNEILGKIEITSNDEAAKRKFYTNFYRTYCARMIMSDVDGKYVDMYEKPQKLSNPSSPMIGSDAYWNTFWNLNGLWNLFTPSVSKTFINTMLEMYDKGGWLPKGPAGLEYTGIMVASHATELITSAYMAGIRDFDTSKAFEAMLHQQTVQGRPHEADGWVGNRHLNAYMKHGYVPTEVGPVSNTLEYAYDDWAFSEYAKALGKSEVAAKFAKRARNFENIFDSNVKYVRMKNADGSWYEPFDSLGNTTFLGAGFVEGNAWQYTWFVPHDVKYVVDFLGKDEFCTRLNRGFVTSEKWHFSSESVDFSESLSSMGVLPINHGNQPNMQAAYLFNYAGKPWLTQKWVRSIMNGFYGDKPEGGWMGDEDEGQMGAWYTLSALGLFQMQGGCAVEPIWDLGSPVFSKVVLHLDKQYYGGKTFTIEAQNASPENIYVQRAYLNGKLLDRSWIYHKDIVNGGTLKFVMGAKPNTKWGSADAAMPPTMSHPTSYK</sequence>
<protein>
    <recommendedName>
        <fullName evidence="8">Glycoside hydrolase family 92 protein</fullName>
    </recommendedName>
</protein>
<evidence type="ECO:0000256" key="3">
    <source>
        <dbReference type="ARBA" id="ARBA00022837"/>
    </source>
</evidence>
<dbReference type="InterPro" id="IPR005887">
    <property type="entry name" value="GH92_a_mannosidase_put"/>
</dbReference>
<dbReference type="Gene3D" id="2.70.98.10">
    <property type="match status" value="1"/>
</dbReference>
<proteinExistence type="predicted"/>
<evidence type="ECO:0008006" key="8">
    <source>
        <dbReference type="Google" id="ProtNLM"/>
    </source>
</evidence>
<evidence type="ECO:0000256" key="4">
    <source>
        <dbReference type="SAM" id="SignalP"/>
    </source>
</evidence>
<dbReference type="GO" id="GO:0000224">
    <property type="term" value="F:peptide-N4-(N-acetyl-beta-glucosaminyl)asparagine amidase activity"/>
    <property type="evidence" value="ECO:0007669"/>
    <property type="project" value="TreeGrafter"/>
</dbReference>
<dbReference type="SUPFAM" id="SSF48208">
    <property type="entry name" value="Six-hairpin glycosidases"/>
    <property type="match status" value="1"/>
</dbReference>
<accession>A0AB33IXS5</accession>
<evidence type="ECO:0000259" key="5">
    <source>
        <dbReference type="Pfam" id="PF07971"/>
    </source>
</evidence>
<dbReference type="PANTHER" id="PTHR12143">
    <property type="entry name" value="PEPTIDE N-GLYCANASE PNGASE -RELATED"/>
    <property type="match status" value="1"/>
</dbReference>
<dbReference type="GO" id="GO:0006516">
    <property type="term" value="P:glycoprotein catabolic process"/>
    <property type="evidence" value="ECO:0007669"/>
    <property type="project" value="TreeGrafter"/>
</dbReference>
<comment type="subunit">
    <text evidence="2">Monomer.</text>
</comment>
<feature type="signal peptide" evidence="4">
    <location>
        <begin position="1"/>
        <end position="21"/>
    </location>
</feature>
<dbReference type="FunFam" id="3.30.2080.10:FF:000001">
    <property type="entry name" value="Alpha-1,2-mannosidase subfamily"/>
    <property type="match status" value="1"/>
</dbReference>
<dbReference type="InterPro" id="IPR041371">
    <property type="entry name" value="GH92_N"/>
</dbReference>
<name>A0AB33IXS5_9BACT</name>
<comment type="cofactor">
    <cofactor evidence="1">
        <name>Ca(2+)</name>
        <dbReference type="ChEBI" id="CHEBI:29108"/>
    </cofactor>
</comment>
<dbReference type="PANTHER" id="PTHR12143:SF39">
    <property type="entry name" value="SECRETED PROTEIN"/>
    <property type="match status" value="1"/>
</dbReference>
<feature type="chain" id="PRO_5044328894" description="Glycoside hydrolase family 92 protein" evidence="4">
    <location>
        <begin position="22"/>
        <end position="797"/>
    </location>
</feature>
<dbReference type="InterPro" id="IPR012939">
    <property type="entry name" value="Glyco_hydro_92"/>
</dbReference>
<feature type="domain" description="Glycosyl hydrolase family 92" evidence="5">
    <location>
        <begin position="284"/>
        <end position="772"/>
    </location>
</feature>
<dbReference type="InterPro" id="IPR014718">
    <property type="entry name" value="GH-type_carb-bd"/>
</dbReference>
<dbReference type="EMBL" id="AP035785">
    <property type="protein sequence ID" value="BFO72147.1"/>
    <property type="molecule type" value="Genomic_DNA"/>
</dbReference>
<keyword evidence="3" id="KW-0106">Calcium</keyword>
<evidence type="ECO:0000259" key="6">
    <source>
        <dbReference type="Pfam" id="PF17678"/>
    </source>
</evidence>
<organism evidence="7">
    <name type="scientific">Prevotella sp. GTC17253</name>
    <dbReference type="NCBI Taxonomy" id="3236793"/>
    <lineage>
        <taxon>Bacteria</taxon>
        <taxon>Pseudomonadati</taxon>
        <taxon>Bacteroidota</taxon>
        <taxon>Bacteroidia</taxon>
        <taxon>Bacteroidales</taxon>
        <taxon>Prevotellaceae</taxon>
        <taxon>Prevotella</taxon>
    </lineage>
</organism>
<evidence type="ECO:0000313" key="7">
    <source>
        <dbReference type="EMBL" id="BFO72147.1"/>
    </source>
</evidence>
<dbReference type="Gene3D" id="3.30.2080.10">
    <property type="entry name" value="GH92 mannosidase domain"/>
    <property type="match status" value="1"/>
</dbReference>
<dbReference type="Gene3D" id="1.20.1050.60">
    <property type="entry name" value="alpha-1,2-mannosidase"/>
    <property type="match status" value="1"/>
</dbReference>
<keyword evidence="4" id="KW-0732">Signal</keyword>
<dbReference type="AlphaFoldDB" id="A0AB33IXS5"/>
<dbReference type="InterPro" id="IPR050883">
    <property type="entry name" value="PNGase"/>
</dbReference>
<feature type="domain" description="Glycosyl hydrolase family 92 N-terminal" evidence="6">
    <location>
        <begin position="39"/>
        <end position="278"/>
    </location>
</feature>
<dbReference type="Gene3D" id="1.20.1610.10">
    <property type="entry name" value="alpha-1,2-mannosidases domains"/>
    <property type="match status" value="1"/>
</dbReference>
<dbReference type="GO" id="GO:0030246">
    <property type="term" value="F:carbohydrate binding"/>
    <property type="evidence" value="ECO:0007669"/>
    <property type="project" value="InterPro"/>
</dbReference>
<dbReference type="GO" id="GO:0005829">
    <property type="term" value="C:cytosol"/>
    <property type="evidence" value="ECO:0007669"/>
    <property type="project" value="TreeGrafter"/>
</dbReference>
<dbReference type="Pfam" id="PF07971">
    <property type="entry name" value="Glyco_hydro_92"/>
    <property type="match status" value="1"/>
</dbReference>